<dbReference type="GO" id="GO:0004519">
    <property type="term" value="F:endonuclease activity"/>
    <property type="evidence" value="ECO:0007669"/>
    <property type="project" value="UniProtKB-KW"/>
</dbReference>
<dbReference type="Proteomes" id="UP000254346">
    <property type="component" value="Unassembled WGS sequence"/>
</dbReference>
<name>A0A379VXF0_SALET</name>
<keyword evidence="1" id="KW-0255">Endonuclease</keyword>
<protein>
    <submittedName>
        <fullName evidence="1">Endonuclease</fullName>
    </submittedName>
</protein>
<accession>A0A379VXF0</accession>
<dbReference type="AlphaFoldDB" id="A0A379VXF0"/>
<organism evidence="1 2">
    <name type="scientific">Salmonella enterica I</name>
    <dbReference type="NCBI Taxonomy" id="59201"/>
    <lineage>
        <taxon>Bacteria</taxon>
        <taxon>Pseudomonadati</taxon>
        <taxon>Pseudomonadota</taxon>
        <taxon>Gammaproteobacteria</taxon>
        <taxon>Enterobacterales</taxon>
        <taxon>Enterobacteriaceae</taxon>
        <taxon>Salmonella</taxon>
    </lineage>
</organism>
<evidence type="ECO:0000313" key="2">
    <source>
        <dbReference type="Proteomes" id="UP000254346"/>
    </source>
</evidence>
<reference evidence="1 2" key="1">
    <citation type="submission" date="2018-06" db="EMBL/GenBank/DDBJ databases">
        <authorList>
            <consortium name="Pathogen Informatics"/>
            <person name="Doyle S."/>
        </authorList>
    </citation>
    <scope>NUCLEOTIDE SEQUENCE [LARGE SCALE GENOMIC DNA]</scope>
    <source>
        <strain evidence="1 2">NCTC8256</strain>
    </source>
</reference>
<gene>
    <name evidence="1" type="ORF">NCTC8256_05482</name>
</gene>
<keyword evidence="1" id="KW-0378">Hydrolase</keyword>
<evidence type="ECO:0000313" key="1">
    <source>
        <dbReference type="EMBL" id="SUH11437.1"/>
    </source>
</evidence>
<proteinExistence type="predicted"/>
<keyword evidence="1" id="KW-0540">Nuclease</keyword>
<dbReference type="EMBL" id="UGXR01000001">
    <property type="protein sequence ID" value="SUH11437.1"/>
    <property type="molecule type" value="Genomic_DNA"/>
</dbReference>
<sequence>MIEIAVDMGVQVINTELSGTPDEPEICEEM</sequence>